<dbReference type="EMBL" id="JAWZSR010000002">
    <property type="protein sequence ID" value="MDX8045084.1"/>
    <property type="molecule type" value="Genomic_DNA"/>
</dbReference>
<name>A0ACC6M2A7_9BACI</name>
<keyword evidence="2" id="KW-1185">Reference proteome</keyword>
<organism evidence="1 2">
    <name type="scientific">Gracilibacillus pellucidus</name>
    <dbReference type="NCBI Taxonomy" id="3095368"/>
    <lineage>
        <taxon>Bacteria</taxon>
        <taxon>Bacillati</taxon>
        <taxon>Bacillota</taxon>
        <taxon>Bacilli</taxon>
        <taxon>Bacillales</taxon>
        <taxon>Bacillaceae</taxon>
        <taxon>Gracilibacillus</taxon>
    </lineage>
</organism>
<proteinExistence type="predicted"/>
<protein>
    <submittedName>
        <fullName evidence="1">YpmS family protein</fullName>
    </submittedName>
</protein>
<sequence>MTEKKQRNWKKLFVTLLSINIFIIAALILFIFGPTQKVEPPEKVFLHDDAGAEFTIQSNKKNLNELINAYIAKLPQIGSIQYSVRLDEEVHLMGSIEAFSVEVPVNITLEPIVQDNGDIVLQSTGMSLGLLRLPQDRILQYVSSRVETPDWITIDPKEEQIYIALTQMDLKSNFHVQAQQINLENDDISFRIKVPNDTLGLE</sequence>
<comment type="caution">
    <text evidence="1">The sequence shown here is derived from an EMBL/GenBank/DDBJ whole genome shotgun (WGS) entry which is preliminary data.</text>
</comment>
<accession>A0ACC6M2A7</accession>
<dbReference type="Proteomes" id="UP001277972">
    <property type="component" value="Unassembled WGS sequence"/>
</dbReference>
<reference evidence="1" key="1">
    <citation type="submission" date="2023-11" db="EMBL/GenBank/DDBJ databases">
        <title>Gracilibacillus pellucida a moderately halophilic bacterium isolated from saline soil in Xinjiang province.</title>
        <authorList>
            <person name="Zhang Z."/>
            <person name="Tan F."/>
            <person name="Wang Y."/>
            <person name="Xia M."/>
        </authorList>
    </citation>
    <scope>NUCLEOTIDE SEQUENCE</scope>
    <source>
        <strain evidence="1">S3-1-1</strain>
    </source>
</reference>
<evidence type="ECO:0000313" key="2">
    <source>
        <dbReference type="Proteomes" id="UP001277972"/>
    </source>
</evidence>
<evidence type="ECO:0000313" key="1">
    <source>
        <dbReference type="EMBL" id="MDX8045084.1"/>
    </source>
</evidence>
<gene>
    <name evidence="1" type="ORF">SH601_03710</name>
</gene>